<comment type="caution">
    <text evidence="2">The sequence shown here is derived from an EMBL/GenBank/DDBJ whole genome shotgun (WGS) entry which is preliminary data.</text>
</comment>
<feature type="chain" id="PRO_5007802796" evidence="1">
    <location>
        <begin position="24"/>
        <end position="95"/>
    </location>
</feature>
<name>A0A135SUI6_9PEZI</name>
<evidence type="ECO:0000313" key="3">
    <source>
        <dbReference type="Proteomes" id="UP000070328"/>
    </source>
</evidence>
<reference evidence="2 3" key="1">
    <citation type="submission" date="2014-02" db="EMBL/GenBank/DDBJ databases">
        <title>The genome sequence of Colletotrichum simmondsii CBS122122.</title>
        <authorList>
            <person name="Baroncelli R."/>
            <person name="Thon M.R."/>
        </authorList>
    </citation>
    <scope>NUCLEOTIDE SEQUENCE [LARGE SCALE GENOMIC DNA]</scope>
    <source>
        <strain evidence="2 3">CBS122122</strain>
    </source>
</reference>
<dbReference type="EMBL" id="JFBX01000393">
    <property type="protein sequence ID" value="KXH39582.1"/>
    <property type="molecule type" value="Genomic_DNA"/>
</dbReference>
<dbReference type="AlphaFoldDB" id="A0A135SUI6"/>
<gene>
    <name evidence="2" type="ORF">CSIM01_06637</name>
</gene>
<dbReference type="Proteomes" id="UP000070328">
    <property type="component" value="Unassembled WGS sequence"/>
</dbReference>
<accession>A0A135SUI6</accession>
<sequence>MGGGWSTSLVFYWLLSLPQTSQVTQSLKSFFDLWQRNFNATLTFSLDLLLHENNFLCFKLPFVYNFDELPFHYPINVALPDQGPRVLSVEDSYVS</sequence>
<keyword evidence="1" id="KW-0732">Signal</keyword>
<organism evidence="2 3">
    <name type="scientific">Colletotrichum simmondsii</name>
    <dbReference type="NCBI Taxonomy" id="703756"/>
    <lineage>
        <taxon>Eukaryota</taxon>
        <taxon>Fungi</taxon>
        <taxon>Dikarya</taxon>
        <taxon>Ascomycota</taxon>
        <taxon>Pezizomycotina</taxon>
        <taxon>Sordariomycetes</taxon>
        <taxon>Hypocreomycetidae</taxon>
        <taxon>Glomerellales</taxon>
        <taxon>Glomerellaceae</taxon>
        <taxon>Colletotrichum</taxon>
        <taxon>Colletotrichum acutatum species complex</taxon>
    </lineage>
</organism>
<evidence type="ECO:0000256" key="1">
    <source>
        <dbReference type="SAM" id="SignalP"/>
    </source>
</evidence>
<evidence type="ECO:0000313" key="2">
    <source>
        <dbReference type="EMBL" id="KXH39582.1"/>
    </source>
</evidence>
<feature type="signal peptide" evidence="1">
    <location>
        <begin position="1"/>
        <end position="23"/>
    </location>
</feature>
<proteinExistence type="predicted"/>
<keyword evidence="3" id="KW-1185">Reference proteome</keyword>
<protein>
    <submittedName>
        <fullName evidence="2">Uncharacterized protein</fullName>
    </submittedName>
</protein>